<evidence type="ECO:0000313" key="3">
    <source>
        <dbReference type="Proteomes" id="UP000014155"/>
    </source>
</evidence>
<comment type="caution">
    <text evidence="2">The sequence shown here is derived from an EMBL/GenBank/DDBJ whole genome shotgun (WGS) entry which is preliminary data.</text>
</comment>
<dbReference type="eggNOG" id="COG1404">
    <property type="taxonomic scope" value="Bacteria"/>
</dbReference>
<dbReference type="PROSITE" id="PS51257">
    <property type="entry name" value="PROKAR_LIPOPROTEIN"/>
    <property type="match status" value="1"/>
</dbReference>
<proteinExistence type="predicted"/>
<dbReference type="STRING" id="1195236.CTER_1169"/>
<reference evidence="2 3" key="1">
    <citation type="journal article" date="2013" name="Genome Announc.">
        <title>Draft Genome Sequence of the Cellulolytic, Mesophilic, Anaerobic Bacterium Clostridium termitidis Strain CT1112 (DSM 5398).</title>
        <authorList>
            <person name="Lal S."/>
            <person name="Ramachandran U."/>
            <person name="Zhang X."/>
            <person name="Munir R."/>
            <person name="Sparling R."/>
            <person name="Levin D.B."/>
        </authorList>
    </citation>
    <scope>NUCLEOTIDE SEQUENCE [LARGE SCALE GENOMIC DNA]</scope>
    <source>
        <strain evidence="2 3">CT1112</strain>
    </source>
</reference>
<evidence type="ECO:0000259" key="1">
    <source>
        <dbReference type="Pfam" id="PF17936"/>
    </source>
</evidence>
<dbReference type="PATRIC" id="fig|1195236.3.peg.1473"/>
<dbReference type="InterPro" id="IPR013783">
    <property type="entry name" value="Ig-like_fold"/>
</dbReference>
<dbReference type="Pfam" id="PF17936">
    <property type="entry name" value="Big_6"/>
    <property type="match status" value="1"/>
</dbReference>
<dbReference type="AlphaFoldDB" id="S0FL02"/>
<dbReference type="Gene3D" id="2.60.40.10">
    <property type="entry name" value="Immunoglobulins"/>
    <property type="match status" value="1"/>
</dbReference>
<sequence>MKTISKIFCLILVLTLSLTILAGCATDELVLLSALSKQPEITSSESKTDVTFNLTSEGLKDYDKESFEQIAAMLNGMKIEINQKSKSNAEKTVSQAQADLSVDMSGISTKASVWVDTDLTGDVPKVKEIFKVPSLLTMFMSSENQGKDYMVLDTDSMFSSKDAAVFNTSGKQLMQYSTKLTPKVMNFIKDFARNSNPGFSIVTGKGSKTVDNQTVSVYNLKLDDTTFKKLLSYTVTSLAQNENALNLFRDLSMDTVDISGLSYMERMKAKGEINRSFEKFKAELPEFLKTWDNIMASVKDVKILGDKGIDIDFGINSQGYIVSESGTCDFVINLKEISAAYENFNALEDPDYIKEESKEEGIIKLGITFNTVNTKINKDVVIDFPAVTPENSFNFSDMLNTGRSYSSVASQEYSYEPDTVAPDAPVVNKVLKTSKTVTGKSEAFSTITVKKGETVIGEGISDEKGNFTVDITPVKTNCTLTVTATDVFGNESKATTVKVDK</sequence>
<name>S0FL02_RUMCE</name>
<accession>S0FL02</accession>
<protein>
    <recommendedName>
        <fullName evidence="1">Bacterial Ig domain-containing protein</fullName>
    </recommendedName>
</protein>
<dbReference type="InterPro" id="IPR041498">
    <property type="entry name" value="Big_6"/>
</dbReference>
<evidence type="ECO:0000313" key="2">
    <source>
        <dbReference type="EMBL" id="EMS72865.1"/>
    </source>
</evidence>
<dbReference type="Proteomes" id="UP000014155">
    <property type="component" value="Unassembled WGS sequence"/>
</dbReference>
<feature type="domain" description="Bacterial Ig" evidence="1">
    <location>
        <begin position="421"/>
        <end position="499"/>
    </location>
</feature>
<dbReference type="EMBL" id="AORV01000025">
    <property type="protein sequence ID" value="EMS72865.1"/>
    <property type="molecule type" value="Genomic_DNA"/>
</dbReference>
<organism evidence="2 3">
    <name type="scientific">Ruminiclostridium cellobioparum subsp. termitidis CT1112</name>
    <dbReference type="NCBI Taxonomy" id="1195236"/>
    <lineage>
        <taxon>Bacteria</taxon>
        <taxon>Bacillati</taxon>
        <taxon>Bacillota</taxon>
        <taxon>Clostridia</taxon>
        <taxon>Eubacteriales</taxon>
        <taxon>Oscillospiraceae</taxon>
        <taxon>Ruminiclostridium</taxon>
    </lineage>
</organism>
<keyword evidence="3" id="KW-1185">Reference proteome</keyword>
<dbReference type="RefSeq" id="WP_004624599.1">
    <property type="nucleotide sequence ID" value="NZ_AORV01000025.1"/>
</dbReference>
<dbReference type="eggNOG" id="COG1652">
    <property type="taxonomic scope" value="Bacteria"/>
</dbReference>
<gene>
    <name evidence="2" type="ORF">CTER_1169</name>
</gene>